<evidence type="ECO:0000313" key="9">
    <source>
        <dbReference type="Proteomes" id="UP000479710"/>
    </source>
</evidence>
<keyword evidence="9" id="KW-1185">Reference proteome</keyword>
<accession>A0A6G1CH95</accession>
<dbReference type="InterPro" id="IPR038945">
    <property type="entry name" value="MBD13-like"/>
</dbReference>
<dbReference type="InterPro" id="IPR016177">
    <property type="entry name" value="DNA-bd_dom_sf"/>
</dbReference>
<feature type="domain" description="MBD" evidence="7">
    <location>
        <begin position="98"/>
        <end position="173"/>
    </location>
</feature>
<feature type="compositionally biased region" description="Basic and acidic residues" evidence="6">
    <location>
        <begin position="62"/>
        <end position="73"/>
    </location>
</feature>
<evidence type="ECO:0000256" key="2">
    <source>
        <dbReference type="ARBA" id="ARBA00023015"/>
    </source>
</evidence>
<evidence type="ECO:0000256" key="3">
    <source>
        <dbReference type="ARBA" id="ARBA00023125"/>
    </source>
</evidence>
<dbReference type="PANTHER" id="PTHR34067:SF20">
    <property type="entry name" value="OS08G0206700 PROTEIN"/>
    <property type="match status" value="1"/>
</dbReference>
<organism evidence="8 9">
    <name type="scientific">Oryza meyeriana var. granulata</name>
    <dbReference type="NCBI Taxonomy" id="110450"/>
    <lineage>
        <taxon>Eukaryota</taxon>
        <taxon>Viridiplantae</taxon>
        <taxon>Streptophyta</taxon>
        <taxon>Embryophyta</taxon>
        <taxon>Tracheophyta</taxon>
        <taxon>Spermatophyta</taxon>
        <taxon>Magnoliopsida</taxon>
        <taxon>Liliopsida</taxon>
        <taxon>Poales</taxon>
        <taxon>Poaceae</taxon>
        <taxon>BOP clade</taxon>
        <taxon>Oryzoideae</taxon>
        <taxon>Oryzeae</taxon>
        <taxon>Oryzinae</taxon>
        <taxon>Oryza</taxon>
        <taxon>Oryza meyeriana</taxon>
    </lineage>
</organism>
<protein>
    <recommendedName>
        <fullName evidence="7">MBD domain-containing protein</fullName>
    </recommendedName>
</protein>
<evidence type="ECO:0000256" key="6">
    <source>
        <dbReference type="SAM" id="MobiDB-lite"/>
    </source>
</evidence>
<keyword evidence="4" id="KW-0804">Transcription</keyword>
<keyword evidence="3" id="KW-0238">DNA-binding</keyword>
<dbReference type="Proteomes" id="UP000479710">
    <property type="component" value="Unassembled WGS sequence"/>
</dbReference>
<dbReference type="AlphaFoldDB" id="A0A6G1CH95"/>
<evidence type="ECO:0000313" key="8">
    <source>
        <dbReference type="EMBL" id="KAF0899506.1"/>
    </source>
</evidence>
<sequence>MVQVKNERAMNGLSDDCLKEDSPGKNEPNHKSNLVENKDKPIMKGPNGWWKEGMPIKNGSKNRSDPIQIKDEVSINGLSDGRWKENKARKNGSDHKNELVQRKDELGLPDGWWKEDRPRKNGSNQKTDPYYIDPVSGYEFRSLKDVHRFLQSGDIYQCNNNVVATYKASQNVPATAPAQPTRVELSGAVADPSGLAVPSLFGNSWSDPCIEFAFKTLTGDIPVLDDTSAVEEYFPQHDLNKPPSPDYSASPSCFTSSFDNSRNFTQVDHVSLPAPNPSDKLYNGGWFPPK</sequence>
<name>A0A6G1CH95_9ORYZ</name>
<feature type="compositionally biased region" description="Basic and acidic residues" evidence="6">
    <location>
        <begin position="16"/>
        <end position="30"/>
    </location>
</feature>
<evidence type="ECO:0000256" key="5">
    <source>
        <dbReference type="ARBA" id="ARBA00023242"/>
    </source>
</evidence>
<keyword evidence="5" id="KW-0539">Nucleus</keyword>
<dbReference type="PANTHER" id="PTHR34067">
    <property type="entry name" value="OS04G0193200 PROTEIN"/>
    <property type="match status" value="1"/>
</dbReference>
<keyword evidence="2" id="KW-0805">Transcription regulation</keyword>
<dbReference type="EMBL" id="SPHZ02000009">
    <property type="protein sequence ID" value="KAF0899506.1"/>
    <property type="molecule type" value="Genomic_DNA"/>
</dbReference>
<comment type="caution">
    <text evidence="8">The sequence shown here is derived from an EMBL/GenBank/DDBJ whole genome shotgun (WGS) entry which is preliminary data.</text>
</comment>
<evidence type="ECO:0000256" key="1">
    <source>
        <dbReference type="ARBA" id="ARBA00004123"/>
    </source>
</evidence>
<dbReference type="Pfam" id="PF01429">
    <property type="entry name" value="MBD"/>
    <property type="match status" value="1"/>
</dbReference>
<dbReference type="SUPFAM" id="SSF54171">
    <property type="entry name" value="DNA-binding domain"/>
    <property type="match status" value="1"/>
</dbReference>
<dbReference type="PROSITE" id="PS50982">
    <property type="entry name" value="MBD"/>
    <property type="match status" value="1"/>
</dbReference>
<feature type="compositionally biased region" description="Basic and acidic residues" evidence="6">
    <location>
        <begin position="81"/>
        <end position="119"/>
    </location>
</feature>
<dbReference type="OrthoDB" id="10072024at2759"/>
<dbReference type="GO" id="GO:0003677">
    <property type="term" value="F:DNA binding"/>
    <property type="evidence" value="ECO:0007669"/>
    <property type="project" value="UniProtKB-KW"/>
</dbReference>
<comment type="subcellular location">
    <subcellularLocation>
        <location evidence="1">Nucleus</location>
    </subcellularLocation>
</comment>
<dbReference type="GO" id="GO:0005634">
    <property type="term" value="C:nucleus"/>
    <property type="evidence" value="ECO:0007669"/>
    <property type="project" value="UniProtKB-SubCell"/>
</dbReference>
<dbReference type="InterPro" id="IPR001739">
    <property type="entry name" value="Methyl_CpG_DNA-bd"/>
</dbReference>
<evidence type="ECO:0000256" key="4">
    <source>
        <dbReference type="ARBA" id="ARBA00023163"/>
    </source>
</evidence>
<dbReference type="Gene3D" id="3.30.890.10">
    <property type="entry name" value="Methyl-cpg-binding Protein 2, Chain A"/>
    <property type="match status" value="1"/>
</dbReference>
<gene>
    <name evidence="8" type="ORF">E2562_019989</name>
</gene>
<evidence type="ECO:0000259" key="7">
    <source>
        <dbReference type="PROSITE" id="PS50982"/>
    </source>
</evidence>
<proteinExistence type="predicted"/>
<reference evidence="8 9" key="1">
    <citation type="submission" date="2019-11" db="EMBL/GenBank/DDBJ databases">
        <title>Whole genome sequence of Oryza granulata.</title>
        <authorList>
            <person name="Li W."/>
        </authorList>
    </citation>
    <scope>NUCLEOTIDE SEQUENCE [LARGE SCALE GENOMIC DNA]</scope>
    <source>
        <strain evidence="9">cv. Menghai</strain>
        <tissue evidence="8">Leaf</tissue>
    </source>
</reference>
<feature type="region of interest" description="Disordered" evidence="6">
    <location>
        <begin position="1"/>
        <end position="128"/>
    </location>
</feature>